<dbReference type="OrthoDB" id="5296765at2"/>
<keyword evidence="2" id="KW-0547">Nucleotide-binding</keyword>
<sequence>MIRGKRNRSDASTSAGSSPTARDPHTPVVEVRSVSYAIGPKTLIDDVAFDLLPGTVTALVGPNGAGKSTMLGLLAGDFVPQHGEVLIGGRAPGQWRPLELARERSVMLQQQTTHFGFSVEEAVAMGRLPHDVDEERDREIVESALEESDVARLRRRDVTTLSGGESARVAYARTVTQTTPIVLLDEPTAALDLQNQEALLRSTQRLAGNGAAVVVVLHDLNQAARYATRVLMFSRSRLVADGAPPEVLTPERIEDVYGQKVHLLEHPQTGAPVLVPVHD</sequence>
<keyword evidence="4" id="KW-1278">Translocase</keyword>
<keyword evidence="8" id="KW-1185">Reference proteome</keyword>
<dbReference type="Pfam" id="PF00005">
    <property type="entry name" value="ABC_tran"/>
    <property type="match status" value="1"/>
</dbReference>
<feature type="domain" description="ABC transporter" evidence="6">
    <location>
        <begin position="29"/>
        <end position="260"/>
    </location>
</feature>
<dbReference type="AlphaFoldDB" id="A0A7K1LIP6"/>
<evidence type="ECO:0000256" key="2">
    <source>
        <dbReference type="ARBA" id="ARBA00022741"/>
    </source>
</evidence>
<evidence type="ECO:0000259" key="6">
    <source>
        <dbReference type="PROSITE" id="PS50893"/>
    </source>
</evidence>
<gene>
    <name evidence="7" type="ORF">GMA10_07590</name>
</gene>
<dbReference type="CDD" id="cd03214">
    <property type="entry name" value="ABC_Iron-Siderophores_B12_Hemin"/>
    <property type="match status" value="1"/>
</dbReference>
<dbReference type="PANTHER" id="PTHR42794:SF1">
    <property type="entry name" value="HEMIN IMPORT ATP-BINDING PROTEIN HMUV"/>
    <property type="match status" value="1"/>
</dbReference>
<dbReference type="SMART" id="SM00382">
    <property type="entry name" value="AAA"/>
    <property type="match status" value="1"/>
</dbReference>
<dbReference type="Gene3D" id="3.40.50.300">
    <property type="entry name" value="P-loop containing nucleotide triphosphate hydrolases"/>
    <property type="match status" value="1"/>
</dbReference>
<keyword evidence="3 7" id="KW-0067">ATP-binding</keyword>
<reference evidence="7 8" key="1">
    <citation type="submission" date="2019-12" db="EMBL/GenBank/DDBJ databases">
        <authorList>
            <person name="Li J."/>
            <person name="Shi Y."/>
            <person name="Xu G."/>
            <person name="Xiao D."/>
            <person name="Ran X."/>
        </authorList>
    </citation>
    <scope>NUCLEOTIDE SEQUENCE [LARGE SCALE GENOMIC DNA]</scope>
    <source>
        <strain evidence="7 8">JCM 15915</strain>
    </source>
</reference>
<evidence type="ECO:0000256" key="1">
    <source>
        <dbReference type="ARBA" id="ARBA00022448"/>
    </source>
</evidence>
<comment type="caution">
    <text evidence="7">The sequence shown here is derived from an EMBL/GenBank/DDBJ whole genome shotgun (WGS) entry which is preliminary data.</text>
</comment>
<dbReference type="FunFam" id="3.40.50.300:FF:000134">
    <property type="entry name" value="Iron-enterobactin ABC transporter ATP-binding protein"/>
    <property type="match status" value="1"/>
</dbReference>
<dbReference type="Proteomes" id="UP000462152">
    <property type="component" value="Unassembled WGS sequence"/>
</dbReference>
<dbReference type="InterPro" id="IPR003439">
    <property type="entry name" value="ABC_transporter-like_ATP-bd"/>
</dbReference>
<proteinExistence type="predicted"/>
<evidence type="ECO:0000256" key="3">
    <source>
        <dbReference type="ARBA" id="ARBA00022840"/>
    </source>
</evidence>
<dbReference type="GO" id="GO:0005524">
    <property type="term" value="F:ATP binding"/>
    <property type="evidence" value="ECO:0007669"/>
    <property type="project" value="UniProtKB-KW"/>
</dbReference>
<accession>A0A7K1LIP6</accession>
<evidence type="ECO:0000313" key="7">
    <source>
        <dbReference type="EMBL" id="MUN55071.1"/>
    </source>
</evidence>
<keyword evidence="1" id="KW-0813">Transport</keyword>
<organism evidence="7 8">
    <name type="scientific">Rothia koreensis</name>
    <dbReference type="NCBI Taxonomy" id="592378"/>
    <lineage>
        <taxon>Bacteria</taxon>
        <taxon>Bacillati</taxon>
        <taxon>Actinomycetota</taxon>
        <taxon>Actinomycetes</taxon>
        <taxon>Micrococcales</taxon>
        <taxon>Micrococcaceae</taxon>
        <taxon>Rothia</taxon>
    </lineage>
</organism>
<evidence type="ECO:0000256" key="5">
    <source>
        <dbReference type="SAM" id="MobiDB-lite"/>
    </source>
</evidence>
<evidence type="ECO:0000313" key="8">
    <source>
        <dbReference type="Proteomes" id="UP000462152"/>
    </source>
</evidence>
<dbReference type="SUPFAM" id="SSF52540">
    <property type="entry name" value="P-loop containing nucleoside triphosphate hydrolases"/>
    <property type="match status" value="1"/>
</dbReference>
<dbReference type="InterPro" id="IPR027417">
    <property type="entry name" value="P-loop_NTPase"/>
</dbReference>
<dbReference type="InterPro" id="IPR003593">
    <property type="entry name" value="AAA+_ATPase"/>
</dbReference>
<protein>
    <submittedName>
        <fullName evidence="7">Heme ABC transporter ATP-binding protein</fullName>
    </submittedName>
</protein>
<dbReference type="PANTHER" id="PTHR42794">
    <property type="entry name" value="HEMIN IMPORT ATP-BINDING PROTEIN HMUV"/>
    <property type="match status" value="1"/>
</dbReference>
<evidence type="ECO:0000256" key="4">
    <source>
        <dbReference type="ARBA" id="ARBA00022967"/>
    </source>
</evidence>
<dbReference type="RefSeq" id="WP_129315428.1">
    <property type="nucleotide sequence ID" value="NZ_NOIQ01000007.1"/>
</dbReference>
<feature type="compositionally biased region" description="Polar residues" evidence="5">
    <location>
        <begin position="10"/>
        <end position="20"/>
    </location>
</feature>
<dbReference type="EMBL" id="WOGT01000003">
    <property type="protein sequence ID" value="MUN55071.1"/>
    <property type="molecule type" value="Genomic_DNA"/>
</dbReference>
<feature type="region of interest" description="Disordered" evidence="5">
    <location>
        <begin position="1"/>
        <end position="27"/>
    </location>
</feature>
<name>A0A7K1LIP6_9MICC</name>
<dbReference type="PROSITE" id="PS50893">
    <property type="entry name" value="ABC_TRANSPORTER_2"/>
    <property type="match status" value="1"/>
</dbReference>
<dbReference type="NCBIfam" id="NF010068">
    <property type="entry name" value="PRK13548.1"/>
    <property type="match status" value="1"/>
</dbReference>
<dbReference type="GO" id="GO:0016887">
    <property type="term" value="F:ATP hydrolysis activity"/>
    <property type="evidence" value="ECO:0007669"/>
    <property type="project" value="InterPro"/>
</dbReference>